<evidence type="ECO:0000313" key="2">
    <source>
        <dbReference type="EMBL" id="KAG6288366.1"/>
    </source>
</evidence>
<accession>A0A9P7QDK1</accession>
<name>A0A9P7QDK1_9HYPO</name>
<keyword evidence="3" id="KW-1185">Reference proteome</keyword>
<protein>
    <submittedName>
        <fullName evidence="2">Uncharacterized protein</fullName>
    </submittedName>
</protein>
<organism evidence="2 3">
    <name type="scientific">Claviceps aff. purpurea</name>
    <dbReference type="NCBI Taxonomy" id="1967640"/>
    <lineage>
        <taxon>Eukaryota</taxon>
        <taxon>Fungi</taxon>
        <taxon>Dikarya</taxon>
        <taxon>Ascomycota</taxon>
        <taxon>Pezizomycotina</taxon>
        <taxon>Sordariomycetes</taxon>
        <taxon>Hypocreomycetidae</taxon>
        <taxon>Hypocreales</taxon>
        <taxon>Clavicipitaceae</taxon>
        <taxon>Claviceps</taxon>
    </lineage>
</organism>
<reference evidence="2 3" key="1">
    <citation type="journal article" date="2020" name="bioRxiv">
        <title>Whole genome comparisons of ergot fungi reveals the divergence and evolution of species within the genus Claviceps are the result of varying mechanisms driving genome evolution and host range expansion.</title>
        <authorList>
            <person name="Wyka S.A."/>
            <person name="Mondo S.J."/>
            <person name="Liu M."/>
            <person name="Dettman J."/>
            <person name="Nalam V."/>
            <person name="Broders K.D."/>
        </authorList>
    </citation>
    <scope>NUCLEOTIDE SEQUENCE [LARGE SCALE GENOMIC DNA]</scope>
    <source>
        <strain evidence="2 3">Clav52</strain>
    </source>
</reference>
<sequence>MLKLAYVRRLSRNTFCVLSSSLNPCAQKIEVSRTLYISWDPQKLACSQSVPLLGDFAQLPPVFDKPLYKQASADRAAKVHAQLMYEKFDRSVFLKQAVRQAGDSQKPFQDPGCATRRQPDASTL</sequence>
<evidence type="ECO:0000313" key="3">
    <source>
        <dbReference type="Proteomes" id="UP000707071"/>
    </source>
</evidence>
<proteinExistence type="predicted"/>
<feature type="region of interest" description="Disordered" evidence="1">
    <location>
        <begin position="100"/>
        <end position="124"/>
    </location>
</feature>
<dbReference type="EMBL" id="SRRH01000479">
    <property type="protein sequence ID" value="KAG6288366.1"/>
    <property type="molecule type" value="Genomic_DNA"/>
</dbReference>
<gene>
    <name evidence="2" type="ORF">E4U09_005588</name>
</gene>
<dbReference type="Proteomes" id="UP000707071">
    <property type="component" value="Unassembled WGS sequence"/>
</dbReference>
<evidence type="ECO:0000256" key="1">
    <source>
        <dbReference type="SAM" id="MobiDB-lite"/>
    </source>
</evidence>
<comment type="caution">
    <text evidence="2">The sequence shown here is derived from an EMBL/GenBank/DDBJ whole genome shotgun (WGS) entry which is preliminary data.</text>
</comment>
<dbReference type="AlphaFoldDB" id="A0A9P7QDK1"/>